<name>A0A392VI23_9FABA</name>
<organism evidence="2 3">
    <name type="scientific">Trifolium medium</name>
    <dbReference type="NCBI Taxonomy" id="97028"/>
    <lineage>
        <taxon>Eukaryota</taxon>
        <taxon>Viridiplantae</taxon>
        <taxon>Streptophyta</taxon>
        <taxon>Embryophyta</taxon>
        <taxon>Tracheophyta</taxon>
        <taxon>Spermatophyta</taxon>
        <taxon>Magnoliopsida</taxon>
        <taxon>eudicotyledons</taxon>
        <taxon>Gunneridae</taxon>
        <taxon>Pentapetalae</taxon>
        <taxon>rosids</taxon>
        <taxon>fabids</taxon>
        <taxon>Fabales</taxon>
        <taxon>Fabaceae</taxon>
        <taxon>Papilionoideae</taxon>
        <taxon>50 kb inversion clade</taxon>
        <taxon>NPAAA clade</taxon>
        <taxon>Hologalegina</taxon>
        <taxon>IRL clade</taxon>
        <taxon>Trifolieae</taxon>
        <taxon>Trifolium</taxon>
    </lineage>
</organism>
<sequence length="46" mass="5385">MKRGNSKEKAVEKKKKSDKGTSTSKQSTEEIEIQARAVLRFWKNRF</sequence>
<accession>A0A392VI23</accession>
<feature type="compositionally biased region" description="Basic and acidic residues" evidence="1">
    <location>
        <begin position="1"/>
        <end position="11"/>
    </location>
</feature>
<feature type="region of interest" description="Disordered" evidence="1">
    <location>
        <begin position="1"/>
        <end position="30"/>
    </location>
</feature>
<evidence type="ECO:0000313" key="3">
    <source>
        <dbReference type="Proteomes" id="UP000265520"/>
    </source>
</evidence>
<dbReference type="Proteomes" id="UP000265520">
    <property type="component" value="Unassembled WGS sequence"/>
</dbReference>
<dbReference type="AlphaFoldDB" id="A0A392VI23"/>
<comment type="caution">
    <text evidence="2">The sequence shown here is derived from an EMBL/GenBank/DDBJ whole genome shotgun (WGS) entry which is preliminary data.</text>
</comment>
<proteinExistence type="predicted"/>
<protein>
    <submittedName>
        <fullName evidence="2">Uncharacterized protein</fullName>
    </submittedName>
</protein>
<dbReference type="EMBL" id="LXQA011169245">
    <property type="protein sequence ID" value="MCI87557.1"/>
    <property type="molecule type" value="Genomic_DNA"/>
</dbReference>
<evidence type="ECO:0000256" key="1">
    <source>
        <dbReference type="SAM" id="MobiDB-lite"/>
    </source>
</evidence>
<keyword evidence="3" id="KW-1185">Reference proteome</keyword>
<evidence type="ECO:0000313" key="2">
    <source>
        <dbReference type="EMBL" id="MCI87557.1"/>
    </source>
</evidence>
<reference evidence="2 3" key="1">
    <citation type="journal article" date="2018" name="Front. Plant Sci.">
        <title>Red Clover (Trifolium pratense) and Zigzag Clover (T. medium) - A Picture of Genomic Similarities and Differences.</title>
        <authorList>
            <person name="Dluhosova J."/>
            <person name="Istvanek J."/>
            <person name="Nedelnik J."/>
            <person name="Repkova J."/>
        </authorList>
    </citation>
    <scope>NUCLEOTIDE SEQUENCE [LARGE SCALE GENOMIC DNA]</scope>
    <source>
        <strain evidence="3">cv. 10/8</strain>
        <tissue evidence="2">Leaf</tissue>
    </source>
</reference>